<comment type="caution">
    <text evidence="1">The sequence shown here is derived from an EMBL/GenBank/DDBJ whole genome shotgun (WGS) entry which is preliminary data.</text>
</comment>
<accession>A0A367UK88</accession>
<dbReference type="AlphaFoldDB" id="A0A367UK88"/>
<protein>
    <submittedName>
        <fullName evidence="1">Uncharacterized protein</fullName>
    </submittedName>
</protein>
<organism evidence="1 2">
    <name type="scientific">Thalassospira xianhensis MCCC 1A02616</name>
    <dbReference type="NCBI Taxonomy" id="1177929"/>
    <lineage>
        <taxon>Bacteria</taxon>
        <taxon>Pseudomonadati</taxon>
        <taxon>Pseudomonadota</taxon>
        <taxon>Alphaproteobacteria</taxon>
        <taxon>Rhodospirillales</taxon>
        <taxon>Thalassospiraceae</taxon>
        <taxon>Thalassospira</taxon>
    </lineage>
</organism>
<evidence type="ECO:0000313" key="2">
    <source>
        <dbReference type="Proteomes" id="UP000252419"/>
    </source>
</evidence>
<proteinExistence type="predicted"/>
<sequence>METKTYVDFVLSHDKWSKQSCDTLVKMVEAYNQAHDAGRYSPGSEYVDVFGNLLNDIFMSDLRVKFDKVDSGLSVKGDYVDINTLVNVFSTAMKVLDIEDRIAVDWVSVGGENPKFSAGLVIFHKDGRLYDSTLKEIKANVLSAGVRQNDTPDDFANQLAKASSIYNQMTEAGYTPKVRQYCFATLVYWSKELPDGLHTQVFNQEAWRNGQNSLDGSPDEREWVFIVSNETDELNSITVDEHLSLKKIAELTELVPMAFEGNYSCETAEDATALLIGLNSMSPAISSRP</sequence>
<dbReference type="Proteomes" id="UP000252419">
    <property type="component" value="Unassembled WGS sequence"/>
</dbReference>
<name>A0A367UK88_9PROT</name>
<dbReference type="EMBL" id="JPWA01000001">
    <property type="protein sequence ID" value="RCK07532.1"/>
    <property type="molecule type" value="Genomic_DNA"/>
</dbReference>
<evidence type="ECO:0000313" key="1">
    <source>
        <dbReference type="EMBL" id="RCK07532.1"/>
    </source>
</evidence>
<reference evidence="1 2" key="1">
    <citation type="submission" date="2014-07" db="EMBL/GenBank/DDBJ databases">
        <title>Draft genome sequence of Thalassospira xianhensis P-4 (MCCC 1A02616).</title>
        <authorList>
            <person name="Lai Q."/>
            <person name="Shao Z."/>
        </authorList>
    </citation>
    <scope>NUCLEOTIDE SEQUENCE [LARGE SCALE GENOMIC DNA]</scope>
    <source>
        <strain evidence="1 2">MCCC 1A02616</strain>
    </source>
</reference>
<keyword evidence="2" id="KW-1185">Reference proteome</keyword>
<gene>
    <name evidence="1" type="ORF">TH5_00145</name>
</gene>
<dbReference type="RefSeq" id="WP_114119985.1">
    <property type="nucleotide sequence ID" value="NZ_JPWA01000001.1"/>
</dbReference>